<dbReference type="EMBL" id="JACHIF010000005">
    <property type="protein sequence ID" value="MBB5038490.1"/>
    <property type="molecule type" value="Genomic_DNA"/>
</dbReference>
<dbReference type="GO" id="GO:0016780">
    <property type="term" value="F:phosphotransferase activity, for other substituted phosphate groups"/>
    <property type="evidence" value="ECO:0007669"/>
    <property type="project" value="TreeGrafter"/>
</dbReference>
<evidence type="ECO:0000256" key="3">
    <source>
        <dbReference type="ARBA" id="ARBA00022679"/>
    </source>
</evidence>
<feature type="transmembrane region" description="Helical" evidence="7">
    <location>
        <begin position="12"/>
        <end position="30"/>
    </location>
</feature>
<name>A0A7W7YM43_9BACT</name>
<evidence type="ECO:0000256" key="1">
    <source>
        <dbReference type="ARBA" id="ARBA00004141"/>
    </source>
</evidence>
<feature type="transmembrane region" description="Helical" evidence="7">
    <location>
        <begin position="265"/>
        <end position="285"/>
    </location>
</feature>
<evidence type="ECO:0000256" key="4">
    <source>
        <dbReference type="ARBA" id="ARBA00022692"/>
    </source>
</evidence>
<dbReference type="InterPro" id="IPR003362">
    <property type="entry name" value="Bact_transf"/>
</dbReference>
<dbReference type="PANTHER" id="PTHR30576:SF0">
    <property type="entry name" value="UNDECAPRENYL-PHOSPHATE N-ACETYLGALACTOSAMINYL 1-PHOSPHATE TRANSFERASE-RELATED"/>
    <property type="match status" value="1"/>
</dbReference>
<dbReference type="Proteomes" id="UP000534294">
    <property type="component" value="Unassembled WGS sequence"/>
</dbReference>
<proteinExistence type="inferred from homology"/>
<dbReference type="PANTHER" id="PTHR30576">
    <property type="entry name" value="COLANIC BIOSYNTHESIS UDP-GLUCOSE LIPID CARRIER TRANSFERASE"/>
    <property type="match status" value="1"/>
</dbReference>
<keyword evidence="4 7" id="KW-0812">Transmembrane</keyword>
<feature type="transmembrane region" description="Helical" evidence="7">
    <location>
        <begin position="70"/>
        <end position="90"/>
    </location>
</feature>
<feature type="transmembrane region" description="Helical" evidence="7">
    <location>
        <begin position="96"/>
        <end position="114"/>
    </location>
</feature>
<keyword evidence="3 9" id="KW-0808">Transferase</keyword>
<comment type="caution">
    <text evidence="9">The sequence shown here is derived from an EMBL/GenBank/DDBJ whole genome shotgun (WGS) entry which is preliminary data.</text>
</comment>
<evidence type="ECO:0000259" key="8">
    <source>
        <dbReference type="Pfam" id="PF02397"/>
    </source>
</evidence>
<evidence type="ECO:0000313" key="9">
    <source>
        <dbReference type="EMBL" id="MBB5038490.1"/>
    </source>
</evidence>
<dbReference type="GO" id="GO:0016020">
    <property type="term" value="C:membrane"/>
    <property type="evidence" value="ECO:0007669"/>
    <property type="project" value="UniProtKB-SubCell"/>
</dbReference>
<sequence>MSIARRAGRDGIFFVLSFLVANYVRFQTFWKLDEYLFPISAGAAILITASYILGLYSVESRGRSRFFVHGLFFSIAFLGAFLAVILVGYVDFGTRVGRGFMLLGLSTAYPSLMLHHWVMFNKHRFAPERVAFVAETPSELEEYQCLRELKPRGIEIVGRITVRESDRGSDVLGRLKHATSIISRHKVDRVVFADWRLGDPYSRPLLRQLRYSGITCSPLISLCEEYLQYVPLHLVTNEWLMHSESAPRDFYFSKLKRTFDVMTSLALLLLLSPPLLVGMAIVKIFSPDGPLFFTQERIGRFGKKFKILKLRSMRTDAEVNGPQWSSGTKDPRVFPGGKLLRQYRIDEIPQLFNILRGDMSFVGPRPEQPAFVSKLAEELAFYQERHMIHPGLTGWAQVSYPYGSTTDDARCKLEYDLYYLKHAGVVFDLLILLDTIRVVLIGGMKKEAQKPRYLATPTSRTTSIPVMSNPTNAVDAAA</sequence>
<feature type="transmembrane region" description="Helical" evidence="7">
    <location>
        <begin position="36"/>
        <end position="58"/>
    </location>
</feature>
<feature type="domain" description="Bacterial sugar transferase" evidence="8">
    <location>
        <begin position="256"/>
        <end position="440"/>
    </location>
</feature>
<dbReference type="Pfam" id="PF02397">
    <property type="entry name" value="Bac_transf"/>
    <property type="match status" value="1"/>
</dbReference>
<reference evidence="9 10" key="1">
    <citation type="submission" date="2020-08" db="EMBL/GenBank/DDBJ databases">
        <title>Genomic Encyclopedia of Type Strains, Phase IV (KMG-IV): sequencing the most valuable type-strain genomes for metagenomic binning, comparative biology and taxonomic classification.</title>
        <authorList>
            <person name="Goeker M."/>
        </authorList>
    </citation>
    <scope>NUCLEOTIDE SEQUENCE [LARGE SCALE GENOMIC DNA]</scope>
    <source>
        <strain evidence="9 10">DSM 12251</strain>
    </source>
</reference>
<keyword evidence="5 7" id="KW-1133">Transmembrane helix</keyword>
<dbReference type="InterPro" id="IPR017475">
    <property type="entry name" value="EPS_sugar_tfrase"/>
</dbReference>
<gene>
    <name evidence="9" type="ORF">HNQ64_002753</name>
</gene>
<protein>
    <submittedName>
        <fullName evidence="9">Exopolysaccharide biosynthesis polyprenyl glycosylphosphotransferase</fullName>
    </submittedName>
</protein>
<evidence type="ECO:0000256" key="6">
    <source>
        <dbReference type="ARBA" id="ARBA00023136"/>
    </source>
</evidence>
<dbReference type="RefSeq" id="WP_184209373.1">
    <property type="nucleotide sequence ID" value="NZ_JACHIF010000005.1"/>
</dbReference>
<evidence type="ECO:0000313" key="10">
    <source>
        <dbReference type="Proteomes" id="UP000534294"/>
    </source>
</evidence>
<evidence type="ECO:0000256" key="5">
    <source>
        <dbReference type="ARBA" id="ARBA00022989"/>
    </source>
</evidence>
<dbReference type="NCBIfam" id="TIGR03025">
    <property type="entry name" value="EPS_sugtrans"/>
    <property type="match status" value="1"/>
</dbReference>
<comment type="subcellular location">
    <subcellularLocation>
        <location evidence="1">Membrane</location>
        <topology evidence="1">Multi-pass membrane protein</topology>
    </subcellularLocation>
</comment>
<evidence type="ECO:0000256" key="7">
    <source>
        <dbReference type="SAM" id="Phobius"/>
    </source>
</evidence>
<organism evidence="9 10">
    <name type="scientific">Prosthecobacter dejongeii</name>
    <dbReference type="NCBI Taxonomy" id="48465"/>
    <lineage>
        <taxon>Bacteria</taxon>
        <taxon>Pseudomonadati</taxon>
        <taxon>Verrucomicrobiota</taxon>
        <taxon>Verrucomicrobiia</taxon>
        <taxon>Verrucomicrobiales</taxon>
        <taxon>Verrucomicrobiaceae</taxon>
        <taxon>Prosthecobacter</taxon>
    </lineage>
</organism>
<accession>A0A7W7YM43</accession>
<comment type="similarity">
    <text evidence="2">Belongs to the bacterial sugar transferase family.</text>
</comment>
<keyword evidence="10" id="KW-1185">Reference proteome</keyword>
<dbReference type="AlphaFoldDB" id="A0A7W7YM43"/>
<evidence type="ECO:0000256" key="2">
    <source>
        <dbReference type="ARBA" id="ARBA00006464"/>
    </source>
</evidence>
<keyword evidence="6 7" id="KW-0472">Membrane</keyword>